<dbReference type="RefSeq" id="XP_018706295.1">
    <property type="nucleotide sequence ID" value="XM_018846567.1"/>
</dbReference>
<reference evidence="1 2" key="1">
    <citation type="journal article" date="2016" name="Genome Biol. Evol.">
        <title>Divergent and convergent evolution of fungal pathogenicity.</title>
        <authorList>
            <person name="Shang Y."/>
            <person name="Xiao G."/>
            <person name="Zheng P."/>
            <person name="Cen K."/>
            <person name="Zhan S."/>
            <person name="Wang C."/>
        </authorList>
    </citation>
    <scope>NUCLEOTIDE SEQUENCE [LARGE SCALE GENOMIC DNA]</scope>
    <source>
        <strain evidence="1 2">ARSEF 2679</strain>
    </source>
</reference>
<protein>
    <submittedName>
        <fullName evidence="1">Uncharacterized protein</fullName>
    </submittedName>
</protein>
<proteinExistence type="predicted"/>
<name>A0A168B6K7_CORFA</name>
<evidence type="ECO:0000313" key="2">
    <source>
        <dbReference type="Proteomes" id="UP000076744"/>
    </source>
</evidence>
<sequence>MPSLYKDAPSVPIRATAIHGRISMLVKQRYKADMPPWWDSLRELLTTLLDVGFTVSGRPSADVVWNKLREVTEASQHISVIESQINTQLSRSTQTLALDPCATHRTPDVLPRCRGWVASCLRTVCPGVQEIRA</sequence>
<keyword evidence="2" id="KW-1185">Reference proteome</keyword>
<comment type="caution">
    <text evidence="1">The sequence shown here is derived from an EMBL/GenBank/DDBJ whole genome shotgun (WGS) entry which is preliminary data.</text>
</comment>
<accession>A0A168B6K7</accession>
<organism evidence="1 2">
    <name type="scientific">Cordyceps fumosorosea (strain ARSEF 2679)</name>
    <name type="common">Isaria fumosorosea</name>
    <dbReference type="NCBI Taxonomy" id="1081104"/>
    <lineage>
        <taxon>Eukaryota</taxon>
        <taxon>Fungi</taxon>
        <taxon>Dikarya</taxon>
        <taxon>Ascomycota</taxon>
        <taxon>Pezizomycotina</taxon>
        <taxon>Sordariomycetes</taxon>
        <taxon>Hypocreomycetidae</taxon>
        <taxon>Hypocreales</taxon>
        <taxon>Cordycipitaceae</taxon>
        <taxon>Cordyceps</taxon>
    </lineage>
</organism>
<evidence type="ECO:0000313" key="1">
    <source>
        <dbReference type="EMBL" id="OAA69691.1"/>
    </source>
</evidence>
<dbReference type="AlphaFoldDB" id="A0A168B6K7"/>
<dbReference type="GeneID" id="30019253"/>
<dbReference type="EMBL" id="AZHB01000005">
    <property type="protein sequence ID" value="OAA69691.1"/>
    <property type="molecule type" value="Genomic_DNA"/>
</dbReference>
<dbReference type="Proteomes" id="UP000076744">
    <property type="component" value="Unassembled WGS sequence"/>
</dbReference>
<gene>
    <name evidence="1" type="ORF">ISF_02961</name>
</gene>